<dbReference type="EMBL" id="CM042025">
    <property type="protein sequence ID" value="KAI3807987.1"/>
    <property type="molecule type" value="Genomic_DNA"/>
</dbReference>
<dbReference type="Proteomes" id="UP001056120">
    <property type="component" value="Linkage Group LG08"/>
</dbReference>
<name>A0ACB9ILN3_9ASTR</name>
<accession>A0ACB9ILN3</accession>
<reference evidence="1 2" key="2">
    <citation type="journal article" date="2022" name="Mol. Ecol. Resour.">
        <title>The genomes of chicory, endive, great burdock and yacon provide insights into Asteraceae paleo-polyploidization history and plant inulin production.</title>
        <authorList>
            <person name="Fan W."/>
            <person name="Wang S."/>
            <person name="Wang H."/>
            <person name="Wang A."/>
            <person name="Jiang F."/>
            <person name="Liu H."/>
            <person name="Zhao H."/>
            <person name="Xu D."/>
            <person name="Zhang Y."/>
        </authorList>
    </citation>
    <scope>NUCLEOTIDE SEQUENCE [LARGE SCALE GENOMIC DNA]</scope>
    <source>
        <strain evidence="2">cv. Yunnan</strain>
        <tissue evidence="1">Leaves</tissue>
    </source>
</reference>
<gene>
    <name evidence="1" type="ORF">L1987_23927</name>
</gene>
<evidence type="ECO:0000313" key="2">
    <source>
        <dbReference type="Proteomes" id="UP001056120"/>
    </source>
</evidence>
<keyword evidence="2" id="KW-1185">Reference proteome</keyword>
<sequence length="90" mass="9447">MISNRSSPIRALKNVISALKSNTDTKVTTVTNDKNEAPFILTHSVSVGGALGVPSGLLGHGGPVGLPPRLMHSGSARTVEESRDSRFRVP</sequence>
<organism evidence="1 2">
    <name type="scientific">Smallanthus sonchifolius</name>
    <dbReference type="NCBI Taxonomy" id="185202"/>
    <lineage>
        <taxon>Eukaryota</taxon>
        <taxon>Viridiplantae</taxon>
        <taxon>Streptophyta</taxon>
        <taxon>Embryophyta</taxon>
        <taxon>Tracheophyta</taxon>
        <taxon>Spermatophyta</taxon>
        <taxon>Magnoliopsida</taxon>
        <taxon>eudicotyledons</taxon>
        <taxon>Gunneridae</taxon>
        <taxon>Pentapetalae</taxon>
        <taxon>asterids</taxon>
        <taxon>campanulids</taxon>
        <taxon>Asterales</taxon>
        <taxon>Asteraceae</taxon>
        <taxon>Asteroideae</taxon>
        <taxon>Heliantheae alliance</taxon>
        <taxon>Millerieae</taxon>
        <taxon>Smallanthus</taxon>
    </lineage>
</organism>
<evidence type="ECO:0000313" key="1">
    <source>
        <dbReference type="EMBL" id="KAI3807987.1"/>
    </source>
</evidence>
<protein>
    <submittedName>
        <fullName evidence="1">Uncharacterized protein</fullName>
    </submittedName>
</protein>
<comment type="caution">
    <text evidence="1">The sequence shown here is derived from an EMBL/GenBank/DDBJ whole genome shotgun (WGS) entry which is preliminary data.</text>
</comment>
<proteinExistence type="predicted"/>
<reference evidence="2" key="1">
    <citation type="journal article" date="2022" name="Mol. Ecol. Resour.">
        <title>The genomes of chicory, endive, great burdock and yacon provide insights into Asteraceae palaeo-polyploidization history and plant inulin production.</title>
        <authorList>
            <person name="Fan W."/>
            <person name="Wang S."/>
            <person name="Wang H."/>
            <person name="Wang A."/>
            <person name="Jiang F."/>
            <person name="Liu H."/>
            <person name="Zhao H."/>
            <person name="Xu D."/>
            <person name="Zhang Y."/>
        </authorList>
    </citation>
    <scope>NUCLEOTIDE SEQUENCE [LARGE SCALE GENOMIC DNA]</scope>
    <source>
        <strain evidence="2">cv. Yunnan</strain>
    </source>
</reference>